<dbReference type="CDD" id="cd01029">
    <property type="entry name" value="TOPRIM_primases"/>
    <property type="match status" value="1"/>
</dbReference>
<accession>A0ABW1ZZ47</accession>
<reference evidence="3" key="1">
    <citation type="journal article" date="2019" name="Int. J. Syst. Evol. Microbiol.">
        <title>The Global Catalogue of Microorganisms (GCM) 10K type strain sequencing project: providing services to taxonomists for standard genome sequencing and annotation.</title>
        <authorList>
            <consortium name="The Broad Institute Genomics Platform"/>
            <consortium name="The Broad Institute Genome Sequencing Center for Infectious Disease"/>
            <person name="Wu L."/>
            <person name="Ma J."/>
        </authorList>
    </citation>
    <scope>NUCLEOTIDE SEQUENCE [LARGE SCALE GENOMIC DNA]</scope>
    <source>
        <strain evidence="3">NBRC 111756</strain>
    </source>
</reference>
<comment type="caution">
    <text evidence="2">The sequence shown here is derived from an EMBL/GenBank/DDBJ whole genome shotgun (WGS) entry which is preliminary data.</text>
</comment>
<dbReference type="InterPro" id="IPR034154">
    <property type="entry name" value="TOPRIM_DnaG/twinkle"/>
</dbReference>
<sequence length="296" mass="32546">MMAVIELRSAFQRYMEEHGLVISELPLDDGQIHRVHVDGDKHGTRNGWYVLYTDGFPAGAFGSWRVGSTGTWSARAPETMTATERVEYSDRLRRMRQQREAEVERRQQQTAIAAKKLWNKSTNANPLHPYLIRKKIRPHHLRQVGDTLLVPLIDADGEIWNLQRIFPDGTKRFLAHGRVKGCFALFGPLDGDSVYVCEGMATGATVHQHSGLPTVCAMNAGNLLAVCTALTDQVGKITICADNDRQTGGNPGITKGREAAAAVGASLTWPESCGNGCRCSDFNDIAQCERAQEVAA</sequence>
<feature type="domain" description="Toprim" evidence="1">
    <location>
        <begin position="194"/>
        <end position="287"/>
    </location>
</feature>
<proteinExistence type="predicted"/>
<evidence type="ECO:0000313" key="2">
    <source>
        <dbReference type="EMBL" id="MFC6670501.1"/>
    </source>
</evidence>
<evidence type="ECO:0000259" key="1">
    <source>
        <dbReference type="Pfam" id="PF13362"/>
    </source>
</evidence>
<keyword evidence="3" id="KW-1185">Reference proteome</keyword>
<gene>
    <name evidence="2" type="ORF">ACFQDL_10690</name>
</gene>
<evidence type="ECO:0000313" key="3">
    <source>
        <dbReference type="Proteomes" id="UP001596422"/>
    </source>
</evidence>
<name>A0ABW1ZZ47_9GAMM</name>
<dbReference type="Pfam" id="PF13362">
    <property type="entry name" value="Toprim_3"/>
    <property type="match status" value="1"/>
</dbReference>
<protein>
    <submittedName>
        <fullName evidence="2">Toprim domain-containing protein</fullName>
    </submittedName>
</protein>
<dbReference type="InterPro" id="IPR006171">
    <property type="entry name" value="TOPRIM_dom"/>
</dbReference>
<dbReference type="EMBL" id="JBHSWE010000001">
    <property type="protein sequence ID" value="MFC6670501.1"/>
    <property type="molecule type" value="Genomic_DNA"/>
</dbReference>
<organism evidence="2 3">
    <name type="scientific">Marinobacterium aestuariivivens</name>
    <dbReference type="NCBI Taxonomy" id="1698799"/>
    <lineage>
        <taxon>Bacteria</taxon>
        <taxon>Pseudomonadati</taxon>
        <taxon>Pseudomonadota</taxon>
        <taxon>Gammaproteobacteria</taxon>
        <taxon>Oceanospirillales</taxon>
        <taxon>Oceanospirillaceae</taxon>
        <taxon>Marinobacterium</taxon>
    </lineage>
</organism>
<dbReference type="Proteomes" id="UP001596422">
    <property type="component" value="Unassembled WGS sequence"/>
</dbReference>
<dbReference type="RefSeq" id="WP_379909004.1">
    <property type="nucleotide sequence ID" value="NZ_JBHSWE010000001.1"/>
</dbReference>